<gene>
    <name evidence="4" type="ORF">NCGR_LOCUS20599</name>
</gene>
<feature type="domain" description="Sey1/RHD3-like three-helix bundle" evidence="3">
    <location>
        <begin position="170"/>
        <end position="257"/>
    </location>
</feature>
<keyword evidence="2" id="KW-0472">Membrane</keyword>
<proteinExistence type="predicted"/>
<dbReference type="PANTHER" id="PTHR45923">
    <property type="entry name" value="PROTEIN SEY1"/>
    <property type="match status" value="1"/>
</dbReference>
<evidence type="ECO:0000256" key="2">
    <source>
        <dbReference type="SAM" id="Phobius"/>
    </source>
</evidence>
<dbReference type="OrthoDB" id="1597724at2759"/>
<comment type="caution">
    <text evidence="4">The sequence shown here is derived from an EMBL/GenBank/DDBJ whole genome shotgun (WGS) entry which is preliminary data.</text>
</comment>
<name>A0A811NSP7_9POAL</name>
<dbReference type="GO" id="GO:0016320">
    <property type="term" value="P:endoplasmic reticulum membrane fusion"/>
    <property type="evidence" value="ECO:0007669"/>
    <property type="project" value="TreeGrafter"/>
</dbReference>
<dbReference type="InterPro" id="IPR046758">
    <property type="entry name" value="Sey1/RHD3-like_3HB"/>
</dbReference>
<dbReference type="EMBL" id="CAJGYO010000005">
    <property type="protein sequence ID" value="CAD6230212.1"/>
    <property type="molecule type" value="Genomic_DNA"/>
</dbReference>
<evidence type="ECO:0000313" key="4">
    <source>
        <dbReference type="EMBL" id="CAD6230212.1"/>
    </source>
</evidence>
<feature type="transmembrane region" description="Helical" evidence="2">
    <location>
        <begin position="232"/>
        <end position="251"/>
    </location>
</feature>
<dbReference type="GO" id="GO:0005783">
    <property type="term" value="C:endoplasmic reticulum"/>
    <property type="evidence" value="ECO:0007669"/>
    <property type="project" value="TreeGrafter"/>
</dbReference>
<keyword evidence="2" id="KW-1133">Transmembrane helix</keyword>
<sequence length="307" mass="33790">MEGKAAEARRCRGCAHSREPRRARRSLLANSVLLRLITLDRRFDDVNAAGGDYAATTTLSSARWASATQTPRPPRRRDVGTDSERGGSGAHELLRTGAILSERVLIGIGLEKSNQIQGEVPDPPSKVQTSPDKESFDKALTKEFVEEGKRCGIKSKRSWKGLDSYEGQEANKRNNNWLPPPWALDALTILGFNEFMTLLRNPLYLAVIFVVFLVGKAIWVQLDVATEFQNGFLPAILSLSTKFVPAIMNILKRLADEGQGSAGARSSYRSVTSAGSSSIIGTENGPEYSSQWQNDFLHLCFLGEYLS</sequence>
<dbReference type="Pfam" id="PF20428">
    <property type="entry name" value="Sey1_3HB"/>
    <property type="match status" value="1"/>
</dbReference>
<evidence type="ECO:0000259" key="3">
    <source>
        <dbReference type="Pfam" id="PF20428"/>
    </source>
</evidence>
<dbReference type="GO" id="GO:0003924">
    <property type="term" value="F:GTPase activity"/>
    <property type="evidence" value="ECO:0007669"/>
    <property type="project" value="TreeGrafter"/>
</dbReference>
<organism evidence="4 5">
    <name type="scientific">Miscanthus lutarioriparius</name>
    <dbReference type="NCBI Taxonomy" id="422564"/>
    <lineage>
        <taxon>Eukaryota</taxon>
        <taxon>Viridiplantae</taxon>
        <taxon>Streptophyta</taxon>
        <taxon>Embryophyta</taxon>
        <taxon>Tracheophyta</taxon>
        <taxon>Spermatophyta</taxon>
        <taxon>Magnoliopsida</taxon>
        <taxon>Liliopsida</taxon>
        <taxon>Poales</taxon>
        <taxon>Poaceae</taxon>
        <taxon>PACMAD clade</taxon>
        <taxon>Panicoideae</taxon>
        <taxon>Andropogonodae</taxon>
        <taxon>Andropogoneae</taxon>
        <taxon>Saccharinae</taxon>
        <taxon>Miscanthus</taxon>
    </lineage>
</organism>
<dbReference type="PANTHER" id="PTHR45923:SF2">
    <property type="entry name" value="PROTEIN SEY1"/>
    <property type="match status" value="1"/>
</dbReference>
<feature type="compositionally biased region" description="Basic and acidic residues" evidence="1">
    <location>
        <begin position="76"/>
        <end position="85"/>
    </location>
</feature>
<keyword evidence="2" id="KW-0812">Transmembrane</keyword>
<reference evidence="4" key="1">
    <citation type="submission" date="2020-10" db="EMBL/GenBank/DDBJ databases">
        <authorList>
            <person name="Han B."/>
            <person name="Lu T."/>
            <person name="Zhao Q."/>
            <person name="Huang X."/>
            <person name="Zhao Y."/>
        </authorList>
    </citation>
    <scope>NUCLEOTIDE SEQUENCE</scope>
</reference>
<evidence type="ECO:0000313" key="5">
    <source>
        <dbReference type="Proteomes" id="UP000604825"/>
    </source>
</evidence>
<evidence type="ECO:0000256" key="1">
    <source>
        <dbReference type="SAM" id="MobiDB-lite"/>
    </source>
</evidence>
<dbReference type="AlphaFoldDB" id="A0A811NSP7"/>
<dbReference type="Proteomes" id="UP000604825">
    <property type="component" value="Unassembled WGS sequence"/>
</dbReference>
<feature type="transmembrane region" description="Helical" evidence="2">
    <location>
        <begin position="203"/>
        <end position="220"/>
    </location>
</feature>
<protein>
    <recommendedName>
        <fullName evidence="3">Sey1/RHD3-like three-helix bundle domain-containing protein</fullName>
    </recommendedName>
</protein>
<feature type="region of interest" description="Disordered" evidence="1">
    <location>
        <begin position="62"/>
        <end position="91"/>
    </location>
</feature>
<keyword evidence="5" id="KW-1185">Reference proteome</keyword>
<accession>A0A811NSP7</accession>
<dbReference type="InterPro" id="IPR008803">
    <property type="entry name" value="RHD3/Sey1"/>
</dbReference>